<evidence type="ECO:0000313" key="2">
    <source>
        <dbReference type="EMBL" id="MBE0457501.1"/>
    </source>
</evidence>
<evidence type="ECO:0000256" key="1">
    <source>
        <dbReference type="SAM" id="Phobius"/>
    </source>
</evidence>
<keyword evidence="1" id="KW-0812">Transmembrane</keyword>
<name>A0ABR9FKZ1_9GAMM</name>
<organism evidence="2 3">
    <name type="scientific">Pseudoalteromonas prydzensis</name>
    <dbReference type="NCBI Taxonomy" id="182141"/>
    <lineage>
        <taxon>Bacteria</taxon>
        <taxon>Pseudomonadati</taxon>
        <taxon>Pseudomonadota</taxon>
        <taxon>Gammaproteobacteria</taxon>
        <taxon>Alteromonadales</taxon>
        <taxon>Pseudoalteromonadaceae</taxon>
        <taxon>Pseudoalteromonas</taxon>
    </lineage>
</organism>
<feature type="transmembrane region" description="Helical" evidence="1">
    <location>
        <begin position="134"/>
        <end position="156"/>
    </location>
</feature>
<accession>A0ABR9FKZ1</accession>
<reference evidence="2 3" key="1">
    <citation type="submission" date="2020-07" db="EMBL/GenBank/DDBJ databases">
        <title>Halophilic bacteria isolated from french cheeses.</title>
        <authorList>
            <person name="Kothe C.I."/>
            <person name="Farah-Kraiem B."/>
            <person name="Renault P."/>
            <person name="Dridi B."/>
        </authorList>
    </citation>
    <scope>NUCLEOTIDE SEQUENCE [LARGE SCALE GENOMIC DNA]</scope>
    <source>
        <strain evidence="2 3">FME14</strain>
    </source>
</reference>
<evidence type="ECO:0000313" key="3">
    <source>
        <dbReference type="Proteomes" id="UP000707245"/>
    </source>
</evidence>
<feature type="transmembrane region" description="Helical" evidence="1">
    <location>
        <begin position="104"/>
        <end position="122"/>
    </location>
</feature>
<comment type="caution">
    <text evidence="2">The sequence shown here is derived from an EMBL/GenBank/DDBJ whole genome shotgun (WGS) entry which is preliminary data.</text>
</comment>
<keyword evidence="3" id="KW-1185">Reference proteome</keyword>
<dbReference type="Proteomes" id="UP000707245">
    <property type="component" value="Unassembled WGS sequence"/>
</dbReference>
<keyword evidence="1" id="KW-1133">Transmembrane helix</keyword>
<feature type="transmembrane region" description="Helical" evidence="1">
    <location>
        <begin position="71"/>
        <end position="92"/>
    </location>
</feature>
<feature type="transmembrane region" description="Helical" evidence="1">
    <location>
        <begin position="6"/>
        <end position="29"/>
    </location>
</feature>
<dbReference type="RefSeq" id="WP_192541434.1">
    <property type="nucleotide sequence ID" value="NZ_RRZA01000021.1"/>
</dbReference>
<dbReference type="EMBL" id="RRZA01000021">
    <property type="protein sequence ID" value="MBE0457501.1"/>
    <property type="molecule type" value="Genomic_DNA"/>
</dbReference>
<gene>
    <name evidence="2" type="ORF">EI167_08560</name>
</gene>
<sequence>MELIEQYFNVYLASLIMWGFLMAFLYNVVKKSSLPGSDPTAMWIALSIFLSYLLSDPLFNQGFGYDLLDSTSAYLVWSAFDLVTILVIMFIARGKTVQQLPVKLYVCTGLMINISLFIGMYIDLNFTKYIGPWWFWYLYSIIVNISDITMIIALFCNKDFLGLVRGYNRLRGLLKPEASPNA</sequence>
<proteinExistence type="predicted"/>
<protein>
    <submittedName>
        <fullName evidence="2">Uncharacterized protein</fullName>
    </submittedName>
</protein>
<keyword evidence="1" id="KW-0472">Membrane</keyword>